<evidence type="ECO:0000256" key="2">
    <source>
        <dbReference type="ARBA" id="ARBA00022576"/>
    </source>
</evidence>
<dbReference type="Gene3D" id="3.40.640.10">
    <property type="entry name" value="Type I PLP-dependent aspartate aminotransferase-like (Major domain)"/>
    <property type="match status" value="1"/>
</dbReference>
<sequence>MLTDFFKYQAQTSPHPLAMEISHAKGSYIYDTKGTKYLDFVAGVSACTLGHQHPRVNDAIKNQLDKYAHVMVYGEYAQHPATELCKLLAQNMPSTLNKTYLVNSGTEATEGALKLARRVTGRSQLISCFNAYHGNTMGSMSVMGFEERKQIFRPLIPDVDFITFNNEADLEKITTKTAGIILESIQGGAGFIQPENDFLIKVRKRCNEVGALLIIDEIQPGFGRTGKLFGFENYGIVPDIVIMGKGMGGGMPVGAFTASAEMMDLLSHDPKLGHITTFGGHPVIAAACLATLQEVLETTLMAETLEKEKLFRELLVHPLITEVRGKGLMLAAMTESPDITTEIILRCHHRGLILFWLLFEGKAIRITPPLTVSNQEIEEGCQLLLEVMDEVQKEYRL</sequence>
<evidence type="ECO:0000313" key="6">
    <source>
        <dbReference type="EMBL" id="CCG53000.1"/>
    </source>
</evidence>
<dbReference type="OrthoDB" id="9801052at2"/>
<name>H8XV30_FLAIG</name>
<reference evidence="7" key="2">
    <citation type="submission" date="2012-03" db="EMBL/GenBank/DDBJ databases">
        <title>Complete genome sequence of Flavobacterium indicum GPTSA100-9T, isolated from warm spring water.</title>
        <authorList>
            <person name="Barbier P."/>
            <person name="Houel A."/>
            <person name="Loux V."/>
            <person name="Poulain J."/>
            <person name="Bernardet J.-F."/>
            <person name="Touchon M."/>
            <person name="Duchaud E."/>
        </authorList>
    </citation>
    <scope>NUCLEOTIDE SEQUENCE [LARGE SCALE GENOMIC DNA]</scope>
    <source>
        <strain evidence="7">DSM 17447 / CIP 109464 / GPTSA100-9</strain>
    </source>
</reference>
<protein>
    <submittedName>
        <fullName evidence="6">Acetylornithine/succinyldiaminopimelate transaminase</fullName>
        <ecNumber evidence="6">2.6.1.11</ecNumber>
        <ecNumber evidence="6">2.6.1.17</ecNumber>
    </submittedName>
</protein>
<dbReference type="STRING" id="1094466.KQS_05170"/>
<dbReference type="FunFam" id="3.40.640.10:FF:000004">
    <property type="entry name" value="Acetylornithine aminotransferase"/>
    <property type="match status" value="1"/>
</dbReference>
<dbReference type="CDD" id="cd00610">
    <property type="entry name" value="OAT_like"/>
    <property type="match status" value="1"/>
</dbReference>
<dbReference type="AlphaFoldDB" id="H8XV30"/>
<keyword evidence="2 6" id="KW-0032">Aminotransferase</keyword>
<gene>
    <name evidence="6" type="primary">argD</name>
    <name evidence="6" type="ordered locus">KQS_05170</name>
</gene>
<keyword evidence="4 5" id="KW-0663">Pyridoxal phosphate</keyword>
<dbReference type="InterPro" id="IPR005814">
    <property type="entry name" value="Aminotrans_3"/>
</dbReference>
<dbReference type="GO" id="GO:0009016">
    <property type="term" value="F:succinyldiaminopimelate transaminase activity"/>
    <property type="evidence" value="ECO:0007669"/>
    <property type="project" value="UniProtKB-EC"/>
</dbReference>
<dbReference type="PANTHER" id="PTHR11986:SF79">
    <property type="entry name" value="ACETYLORNITHINE AMINOTRANSFERASE, MITOCHONDRIAL"/>
    <property type="match status" value="1"/>
</dbReference>
<dbReference type="SUPFAM" id="SSF53383">
    <property type="entry name" value="PLP-dependent transferases"/>
    <property type="match status" value="1"/>
</dbReference>
<comment type="similarity">
    <text evidence="5">Belongs to the class-III pyridoxal-phosphate-dependent aminotransferase family.</text>
</comment>
<keyword evidence="7" id="KW-1185">Reference proteome</keyword>
<evidence type="ECO:0000256" key="4">
    <source>
        <dbReference type="ARBA" id="ARBA00022898"/>
    </source>
</evidence>
<dbReference type="eggNOG" id="COG4992">
    <property type="taxonomic scope" value="Bacteria"/>
</dbReference>
<dbReference type="PROSITE" id="PS00600">
    <property type="entry name" value="AA_TRANSFER_CLASS_3"/>
    <property type="match status" value="1"/>
</dbReference>
<dbReference type="KEGG" id="fin:KQS_05170"/>
<evidence type="ECO:0000256" key="1">
    <source>
        <dbReference type="ARBA" id="ARBA00001933"/>
    </source>
</evidence>
<dbReference type="EC" id="2.6.1.17" evidence="6"/>
<dbReference type="GO" id="GO:0042802">
    <property type="term" value="F:identical protein binding"/>
    <property type="evidence" value="ECO:0007669"/>
    <property type="project" value="TreeGrafter"/>
</dbReference>
<dbReference type="RefSeq" id="WP_014388128.1">
    <property type="nucleotide sequence ID" value="NC_017025.1"/>
</dbReference>
<dbReference type="HOGENOM" id="CLU_016922_10_1_10"/>
<dbReference type="InterPro" id="IPR015421">
    <property type="entry name" value="PyrdxlP-dep_Trfase_major"/>
</dbReference>
<dbReference type="InterPro" id="IPR049704">
    <property type="entry name" value="Aminotrans_3_PPA_site"/>
</dbReference>
<dbReference type="Proteomes" id="UP000007599">
    <property type="component" value="Chromosome I"/>
</dbReference>
<comment type="cofactor">
    <cofactor evidence="1">
        <name>pyridoxal 5'-phosphate</name>
        <dbReference type="ChEBI" id="CHEBI:597326"/>
    </cofactor>
</comment>
<dbReference type="Gene3D" id="3.90.1150.10">
    <property type="entry name" value="Aspartate Aminotransferase, domain 1"/>
    <property type="match status" value="1"/>
</dbReference>
<dbReference type="GO" id="GO:0003992">
    <property type="term" value="F:N2-acetyl-L-ornithine:2-oxoglutarate 5-aminotransferase activity"/>
    <property type="evidence" value="ECO:0007669"/>
    <property type="project" value="UniProtKB-EC"/>
</dbReference>
<dbReference type="Pfam" id="PF00202">
    <property type="entry name" value="Aminotran_3"/>
    <property type="match status" value="1"/>
</dbReference>
<dbReference type="InterPro" id="IPR015422">
    <property type="entry name" value="PyrdxlP-dep_Trfase_small"/>
</dbReference>
<accession>H8XV30</accession>
<proteinExistence type="inferred from homology"/>
<organism evidence="6 7">
    <name type="scientific">Flavobacterium indicum (strain DSM 17447 / CIP 109464 / GPTSA100-9)</name>
    <dbReference type="NCBI Taxonomy" id="1094466"/>
    <lineage>
        <taxon>Bacteria</taxon>
        <taxon>Pseudomonadati</taxon>
        <taxon>Bacteroidota</taxon>
        <taxon>Flavobacteriia</taxon>
        <taxon>Flavobacteriales</taxon>
        <taxon>Flavobacteriaceae</taxon>
        <taxon>Flavobacterium</taxon>
    </lineage>
</organism>
<dbReference type="InterPro" id="IPR015424">
    <property type="entry name" value="PyrdxlP-dep_Trfase"/>
</dbReference>
<evidence type="ECO:0000256" key="5">
    <source>
        <dbReference type="RuleBase" id="RU003560"/>
    </source>
</evidence>
<keyword evidence="3 6" id="KW-0808">Transferase</keyword>
<dbReference type="PANTHER" id="PTHR11986">
    <property type="entry name" value="AMINOTRANSFERASE CLASS III"/>
    <property type="match status" value="1"/>
</dbReference>
<dbReference type="PIRSF" id="PIRSF000521">
    <property type="entry name" value="Transaminase_4ab_Lys_Orn"/>
    <property type="match status" value="1"/>
</dbReference>
<dbReference type="InterPro" id="IPR050103">
    <property type="entry name" value="Class-III_PLP-dep_AT"/>
</dbReference>
<dbReference type="EC" id="2.6.1.11" evidence="6"/>
<evidence type="ECO:0000313" key="7">
    <source>
        <dbReference type="Proteomes" id="UP000007599"/>
    </source>
</evidence>
<dbReference type="GO" id="GO:0030170">
    <property type="term" value="F:pyridoxal phosphate binding"/>
    <property type="evidence" value="ECO:0007669"/>
    <property type="project" value="InterPro"/>
</dbReference>
<dbReference type="EMBL" id="HE774682">
    <property type="protein sequence ID" value="CCG53000.1"/>
    <property type="molecule type" value="Genomic_DNA"/>
</dbReference>
<reference evidence="6 7" key="1">
    <citation type="journal article" date="2012" name="J. Bacteriol.">
        <title>Complete Genome Sequence of Flavobacterium indicum GPSTA100-9T, Isolated from Warm Spring Water.</title>
        <authorList>
            <person name="Barbier P."/>
            <person name="Houel A."/>
            <person name="Loux V."/>
            <person name="Poulain J."/>
            <person name="Bernardet J.F."/>
            <person name="Touchon M."/>
            <person name="Duchaud E."/>
        </authorList>
    </citation>
    <scope>NUCLEOTIDE SEQUENCE [LARGE SCALE GENOMIC DNA]</scope>
    <source>
        <strain evidence="7">DSM 17447 / CIP 109464 / GPTSA100-9</strain>
    </source>
</reference>
<evidence type="ECO:0000256" key="3">
    <source>
        <dbReference type="ARBA" id="ARBA00022679"/>
    </source>
</evidence>
<dbReference type="PATRIC" id="fig|1094466.5.peg.1014"/>